<accession>A0A0C4YMF3</accession>
<dbReference type="SUPFAM" id="SSF53756">
    <property type="entry name" value="UDP-Glycosyltransferase/glycogen phosphorylase"/>
    <property type="match status" value="1"/>
</dbReference>
<evidence type="ECO:0000259" key="1">
    <source>
        <dbReference type="Pfam" id="PF13439"/>
    </source>
</evidence>
<keyword evidence="2" id="KW-0328">Glycosyltransferase</keyword>
<dbReference type="Gene3D" id="3.40.50.2000">
    <property type="entry name" value="Glycogen Phosphorylase B"/>
    <property type="match status" value="2"/>
</dbReference>
<dbReference type="GO" id="GO:0016757">
    <property type="term" value="F:glycosyltransferase activity"/>
    <property type="evidence" value="ECO:0007669"/>
    <property type="project" value="UniProtKB-KW"/>
</dbReference>
<proteinExistence type="predicted"/>
<dbReference type="PANTHER" id="PTHR12526">
    <property type="entry name" value="GLYCOSYLTRANSFERASE"/>
    <property type="match status" value="1"/>
</dbReference>
<dbReference type="STRING" id="68895.RR42_s2601"/>
<keyword evidence="2" id="KW-0808">Transferase</keyword>
<gene>
    <name evidence="2" type="ORF">RR42_s2601</name>
</gene>
<reference evidence="2 3" key="1">
    <citation type="journal article" date="2015" name="Genome Announc.">
        <title>Complete Genome Sequence of Cupriavidus basilensis 4G11, Isolated from the Oak Ridge Field Research Center Site.</title>
        <authorList>
            <person name="Ray J."/>
            <person name="Waters R.J."/>
            <person name="Skerker J.M."/>
            <person name="Kuehl J.V."/>
            <person name="Price M.N."/>
            <person name="Huang J."/>
            <person name="Chakraborty R."/>
            <person name="Arkin A.P."/>
            <person name="Deutschbauer A."/>
        </authorList>
    </citation>
    <scope>NUCLEOTIDE SEQUENCE [LARGE SCALE GENOMIC DNA]</scope>
    <source>
        <strain evidence="2">4G11</strain>
    </source>
</reference>
<dbReference type="PANTHER" id="PTHR12526:SF630">
    <property type="entry name" value="GLYCOSYLTRANSFERASE"/>
    <property type="match status" value="1"/>
</dbReference>
<dbReference type="Pfam" id="PF13692">
    <property type="entry name" value="Glyco_trans_1_4"/>
    <property type="match status" value="1"/>
</dbReference>
<organism evidence="2 3">
    <name type="scientific">Cupriavidus basilensis</name>
    <dbReference type="NCBI Taxonomy" id="68895"/>
    <lineage>
        <taxon>Bacteria</taxon>
        <taxon>Pseudomonadati</taxon>
        <taxon>Pseudomonadota</taxon>
        <taxon>Betaproteobacteria</taxon>
        <taxon>Burkholderiales</taxon>
        <taxon>Burkholderiaceae</taxon>
        <taxon>Cupriavidus</taxon>
    </lineage>
</organism>
<dbReference type="KEGG" id="cbw:RR42_s2601"/>
<dbReference type="EMBL" id="CP010537">
    <property type="protein sequence ID" value="AJG24183.1"/>
    <property type="molecule type" value="Genomic_DNA"/>
</dbReference>
<protein>
    <submittedName>
        <fullName evidence="2">Glycosyltransferase</fullName>
        <ecNumber evidence="2">2.4.1.-</ecNumber>
    </submittedName>
</protein>
<evidence type="ECO:0000313" key="3">
    <source>
        <dbReference type="Proteomes" id="UP000031843"/>
    </source>
</evidence>
<keyword evidence="3" id="KW-1185">Reference proteome</keyword>
<sequence length="473" mass="53223">MASQSSGGDPAGGCHGLWMVETQASSWMSHRQKRSAPGCVSSPSLLRNVNGSACEVRLLRKKGFTLARWRMRIRRYTQNSFCKVCKMHLKRVNENHSVDQSKIRILHIFAELKPSGGEAMVLSAASLWQKEAEIHLLSTGSSVGEYAEVLEKAGYRIHHIAFAKRLSFFISVGRLLREGKFDIVHLHTERASPIFAATTRLYLGYSILLLRTVHHIFRFRGFLRWRKFVERQVMRRILRVTLISNSPSGQRNEWNRYRVRNPLIPNWYDSDKYVVPTESQRQEARRILDLPDDLCVFISLGGNWSYKNYGMIVEALGKIDDSLRVLYIQVGPQGEGAPLETISRALGVQDRIRCAGVVENPLPYLHAADVYLMPSSEEGFGVAAVEAMAAGVPAVLSNVEALSDFRDRVAGILYVEPNPSAIASAMVSMCGLSNDQRRSLGRRQAEAVRENYGLSNGPMKYAELYRTGEFRST</sequence>
<evidence type="ECO:0000313" key="2">
    <source>
        <dbReference type="EMBL" id="AJG24183.1"/>
    </source>
</evidence>
<feature type="domain" description="Glycosyltransferase subfamily 4-like N-terminal" evidence="1">
    <location>
        <begin position="116"/>
        <end position="271"/>
    </location>
</feature>
<dbReference type="Proteomes" id="UP000031843">
    <property type="component" value="Chromosome secondary"/>
</dbReference>
<dbReference type="InterPro" id="IPR028098">
    <property type="entry name" value="Glyco_trans_4-like_N"/>
</dbReference>
<name>A0A0C4YMF3_9BURK</name>
<dbReference type="Pfam" id="PF13439">
    <property type="entry name" value="Glyco_transf_4"/>
    <property type="match status" value="1"/>
</dbReference>
<dbReference type="AlphaFoldDB" id="A0A0C4YMF3"/>
<dbReference type="EC" id="2.4.1.-" evidence="2"/>